<evidence type="ECO:0000313" key="1">
    <source>
        <dbReference type="EMBL" id="KAJ8008278.1"/>
    </source>
</evidence>
<dbReference type="EMBL" id="CM055735">
    <property type="protein sequence ID" value="KAJ8008278.1"/>
    <property type="molecule type" value="Genomic_DNA"/>
</dbReference>
<protein>
    <submittedName>
        <fullName evidence="1">Uncharacterized protein</fullName>
    </submittedName>
</protein>
<dbReference type="Proteomes" id="UP001157502">
    <property type="component" value="Chromosome 8"/>
</dbReference>
<reference evidence="1" key="1">
    <citation type="submission" date="2021-05" db="EMBL/GenBank/DDBJ databases">
        <authorList>
            <person name="Pan Q."/>
            <person name="Jouanno E."/>
            <person name="Zahm M."/>
            <person name="Klopp C."/>
            <person name="Cabau C."/>
            <person name="Louis A."/>
            <person name="Berthelot C."/>
            <person name="Parey E."/>
            <person name="Roest Crollius H."/>
            <person name="Montfort J."/>
            <person name="Robinson-Rechavi M."/>
            <person name="Bouchez O."/>
            <person name="Lampietro C."/>
            <person name="Lopez Roques C."/>
            <person name="Donnadieu C."/>
            <person name="Postlethwait J."/>
            <person name="Bobe J."/>
            <person name="Dillon D."/>
            <person name="Chandos A."/>
            <person name="von Hippel F."/>
            <person name="Guiguen Y."/>
        </authorList>
    </citation>
    <scope>NUCLEOTIDE SEQUENCE</scope>
    <source>
        <strain evidence="1">YG-Jan2019</strain>
    </source>
</reference>
<gene>
    <name evidence="1" type="ORF">DPEC_G00103140</name>
</gene>
<comment type="caution">
    <text evidence="1">The sequence shown here is derived from an EMBL/GenBank/DDBJ whole genome shotgun (WGS) entry which is preliminary data.</text>
</comment>
<accession>A0ACC2GWX9</accession>
<sequence length="144" mass="15782">MVFYLSLLDKGADAVGGISWYRHDDLSKLSALLRRSGRHRILETTQKSNQTTRVPSAGCLGRLLIEWQVRFIDETERDLCRHRQNAFARSPLPDGLVERTPAPHSRVTDVPLASIALPTPPAVATGDTKVAGIAPPASKSDPFN</sequence>
<keyword evidence="2" id="KW-1185">Reference proteome</keyword>
<name>A0ACC2GWX9_DALPE</name>
<evidence type="ECO:0000313" key="2">
    <source>
        <dbReference type="Proteomes" id="UP001157502"/>
    </source>
</evidence>
<organism evidence="1 2">
    <name type="scientific">Dallia pectoralis</name>
    <name type="common">Alaska blackfish</name>
    <dbReference type="NCBI Taxonomy" id="75939"/>
    <lineage>
        <taxon>Eukaryota</taxon>
        <taxon>Metazoa</taxon>
        <taxon>Chordata</taxon>
        <taxon>Craniata</taxon>
        <taxon>Vertebrata</taxon>
        <taxon>Euteleostomi</taxon>
        <taxon>Actinopterygii</taxon>
        <taxon>Neopterygii</taxon>
        <taxon>Teleostei</taxon>
        <taxon>Protacanthopterygii</taxon>
        <taxon>Esociformes</taxon>
        <taxon>Umbridae</taxon>
        <taxon>Dallia</taxon>
    </lineage>
</organism>
<proteinExistence type="predicted"/>